<dbReference type="GO" id="GO:0017004">
    <property type="term" value="P:cytochrome complex assembly"/>
    <property type="evidence" value="ECO:0007669"/>
    <property type="project" value="UniProtKB-KW"/>
</dbReference>
<evidence type="ECO:0000313" key="10">
    <source>
        <dbReference type="EMBL" id="PWA58443.1"/>
    </source>
</evidence>
<evidence type="ECO:0000256" key="6">
    <source>
        <dbReference type="ARBA" id="ARBA00022989"/>
    </source>
</evidence>
<dbReference type="OrthoDB" id="262547at2759"/>
<feature type="transmembrane region" description="Helical" evidence="9">
    <location>
        <begin position="372"/>
        <end position="390"/>
    </location>
</feature>
<dbReference type="Pfam" id="PF02535">
    <property type="entry name" value="Zip"/>
    <property type="match status" value="1"/>
</dbReference>
<evidence type="ECO:0000256" key="8">
    <source>
        <dbReference type="ARBA" id="ARBA00023136"/>
    </source>
</evidence>
<dbReference type="InterPro" id="IPR012340">
    <property type="entry name" value="NA-bd_OB-fold"/>
</dbReference>
<feature type="transmembrane region" description="Helical" evidence="9">
    <location>
        <begin position="244"/>
        <end position="260"/>
    </location>
</feature>
<keyword evidence="4" id="KW-0479">Metal-binding</keyword>
<evidence type="ECO:0000256" key="1">
    <source>
        <dbReference type="ARBA" id="ARBA00004141"/>
    </source>
</evidence>
<feature type="transmembrane region" description="Helical" evidence="9">
    <location>
        <begin position="280"/>
        <end position="302"/>
    </location>
</feature>
<reference evidence="10 11" key="1">
    <citation type="journal article" date="2018" name="Mol. Plant">
        <title>The genome of Artemisia annua provides insight into the evolution of Asteraceae family and artemisinin biosynthesis.</title>
        <authorList>
            <person name="Shen Q."/>
            <person name="Zhang L."/>
            <person name="Liao Z."/>
            <person name="Wang S."/>
            <person name="Yan T."/>
            <person name="Shi P."/>
            <person name="Liu M."/>
            <person name="Fu X."/>
            <person name="Pan Q."/>
            <person name="Wang Y."/>
            <person name="Lv Z."/>
            <person name="Lu X."/>
            <person name="Zhang F."/>
            <person name="Jiang W."/>
            <person name="Ma Y."/>
            <person name="Chen M."/>
            <person name="Hao X."/>
            <person name="Li L."/>
            <person name="Tang Y."/>
            <person name="Lv G."/>
            <person name="Zhou Y."/>
            <person name="Sun X."/>
            <person name="Brodelius P.E."/>
            <person name="Rose J.K.C."/>
            <person name="Tang K."/>
        </authorList>
    </citation>
    <scope>NUCLEOTIDE SEQUENCE [LARGE SCALE GENOMIC DNA]</scope>
    <source>
        <strain evidence="11">cv. Huhao1</strain>
        <tissue evidence="10">Leaf</tissue>
    </source>
</reference>
<dbReference type="GO" id="GO:0017003">
    <property type="term" value="P:protein-heme linkage"/>
    <property type="evidence" value="ECO:0007669"/>
    <property type="project" value="InterPro"/>
</dbReference>
<evidence type="ECO:0000256" key="9">
    <source>
        <dbReference type="SAM" id="Phobius"/>
    </source>
</evidence>
<evidence type="ECO:0000256" key="7">
    <source>
        <dbReference type="ARBA" id="ARBA00023004"/>
    </source>
</evidence>
<dbReference type="PANTHER" id="PTHR34128">
    <property type="entry name" value="CYTOCHROME C-TYPE BIOGENESIS PROTEIN CCME HOMOLOG, MITOCHONDRIAL"/>
    <property type="match status" value="1"/>
</dbReference>
<comment type="subcellular location">
    <subcellularLocation>
        <location evidence="1">Membrane</location>
        <topology evidence="1">Multi-pass membrane protein</topology>
    </subcellularLocation>
</comment>
<keyword evidence="8 9" id="KW-0472">Membrane</keyword>
<keyword evidence="2" id="KW-0349">Heme</keyword>
<keyword evidence="11" id="KW-1185">Reference proteome</keyword>
<evidence type="ECO:0000256" key="3">
    <source>
        <dbReference type="ARBA" id="ARBA00022692"/>
    </source>
</evidence>
<accession>A0A2U1MB25</accession>
<keyword evidence="7" id="KW-0408">Iron</keyword>
<dbReference type="InterPro" id="IPR036127">
    <property type="entry name" value="CcmE-like_sf"/>
</dbReference>
<dbReference type="PANTHER" id="PTHR34128:SF2">
    <property type="entry name" value="CYTOCHROME C-TYPE BIOGENESIS PROTEIN CCME HOMOLOG, MITOCHONDRIAL"/>
    <property type="match status" value="1"/>
</dbReference>
<feature type="transmembrane region" description="Helical" evidence="9">
    <location>
        <begin position="343"/>
        <end position="360"/>
    </location>
</feature>
<dbReference type="InterPro" id="IPR004329">
    <property type="entry name" value="CcmE"/>
</dbReference>
<evidence type="ECO:0000256" key="5">
    <source>
        <dbReference type="ARBA" id="ARBA00022748"/>
    </source>
</evidence>
<dbReference type="AlphaFoldDB" id="A0A2U1MB25"/>
<feature type="transmembrane region" description="Helical" evidence="9">
    <location>
        <begin position="6"/>
        <end position="24"/>
    </location>
</feature>
<gene>
    <name evidence="10" type="ORF">CTI12_AA399900</name>
</gene>
<sequence>MQNKRLWTYALSFSCIAGFIVIVLNQFQDQLVFYVTPTDALSKYIENPTRNKFRLGGLVLEGSVAHPVDSHEIEFVITDLITDMLVRYEGQVPDLFREGHSVVVEGEVLAKHDEKYMPAEVANAIEKNKKLLAEEAETGKKEGKEGALLVILTKAPNLKMLGLLQGFAAGLMLSISFFDLAHNAINSIGFLKGNLWFFGGVIFFAIIANFIPEPSLAPTSDPKSKKKHGDEGGKDIMKKHRRQVLFSGIITAVGISLHNFPEGMAVFLGSLKGLRVGLNLALAIALHNIPEGVAVALPVYFATQSKWQAFKLATVSGLAEPLGVIIVAYLFPSSLDPEILEGLLGAVGGVMAFLTLHEMLPLAFDYAGQKHAVKAVFFGMAFMSASLYFLEISLPADIGL</sequence>
<feature type="transmembrane region" description="Helical" evidence="9">
    <location>
        <begin position="161"/>
        <end position="181"/>
    </location>
</feature>
<keyword evidence="6 9" id="KW-1133">Transmembrane helix</keyword>
<name>A0A2U1MB25_ARTAN</name>
<feature type="transmembrane region" description="Helical" evidence="9">
    <location>
        <begin position="309"/>
        <end position="331"/>
    </location>
</feature>
<dbReference type="GO" id="GO:0046872">
    <property type="term" value="F:metal ion binding"/>
    <property type="evidence" value="ECO:0007669"/>
    <property type="project" value="UniProtKB-KW"/>
</dbReference>
<dbReference type="Pfam" id="PF03100">
    <property type="entry name" value="CcmE"/>
    <property type="match status" value="1"/>
</dbReference>
<keyword evidence="3 9" id="KW-0812">Transmembrane</keyword>
<dbReference type="Proteomes" id="UP000245207">
    <property type="component" value="Unassembled WGS sequence"/>
</dbReference>
<dbReference type="GO" id="GO:0020037">
    <property type="term" value="F:heme binding"/>
    <property type="evidence" value="ECO:0007669"/>
    <property type="project" value="InterPro"/>
</dbReference>
<dbReference type="GO" id="GO:0005886">
    <property type="term" value="C:plasma membrane"/>
    <property type="evidence" value="ECO:0007669"/>
    <property type="project" value="InterPro"/>
</dbReference>
<dbReference type="SUPFAM" id="SSF82093">
    <property type="entry name" value="Heme chaperone CcmE"/>
    <property type="match status" value="1"/>
</dbReference>
<organism evidence="10 11">
    <name type="scientific">Artemisia annua</name>
    <name type="common">Sweet wormwood</name>
    <dbReference type="NCBI Taxonomy" id="35608"/>
    <lineage>
        <taxon>Eukaryota</taxon>
        <taxon>Viridiplantae</taxon>
        <taxon>Streptophyta</taxon>
        <taxon>Embryophyta</taxon>
        <taxon>Tracheophyta</taxon>
        <taxon>Spermatophyta</taxon>
        <taxon>Magnoliopsida</taxon>
        <taxon>eudicotyledons</taxon>
        <taxon>Gunneridae</taxon>
        <taxon>Pentapetalae</taxon>
        <taxon>asterids</taxon>
        <taxon>campanulids</taxon>
        <taxon>Asterales</taxon>
        <taxon>Asteraceae</taxon>
        <taxon>Asteroideae</taxon>
        <taxon>Anthemideae</taxon>
        <taxon>Artemisiinae</taxon>
        <taxon>Artemisia</taxon>
    </lineage>
</organism>
<dbReference type="Gene3D" id="2.40.50.140">
    <property type="entry name" value="Nucleic acid-binding proteins"/>
    <property type="match status" value="1"/>
</dbReference>
<evidence type="ECO:0000256" key="4">
    <source>
        <dbReference type="ARBA" id="ARBA00022723"/>
    </source>
</evidence>
<feature type="transmembrane region" description="Helical" evidence="9">
    <location>
        <begin position="193"/>
        <end position="211"/>
    </location>
</feature>
<evidence type="ECO:0000313" key="11">
    <source>
        <dbReference type="Proteomes" id="UP000245207"/>
    </source>
</evidence>
<dbReference type="EMBL" id="PKPP01005895">
    <property type="protein sequence ID" value="PWA58443.1"/>
    <property type="molecule type" value="Genomic_DNA"/>
</dbReference>
<dbReference type="InterPro" id="IPR003689">
    <property type="entry name" value="ZIP"/>
</dbReference>
<protein>
    <submittedName>
        <fullName evidence="10">Zinc/iron permease</fullName>
    </submittedName>
</protein>
<dbReference type="GO" id="GO:0046873">
    <property type="term" value="F:metal ion transmembrane transporter activity"/>
    <property type="evidence" value="ECO:0007669"/>
    <property type="project" value="InterPro"/>
</dbReference>
<evidence type="ECO:0000256" key="2">
    <source>
        <dbReference type="ARBA" id="ARBA00022617"/>
    </source>
</evidence>
<proteinExistence type="predicted"/>
<comment type="caution">
    <text evidence="10">The sequence shown here is derived from an EMBL/GenBank/DDBJ whole genome shotgun (WGS) entry which is preliminary data.</text>
</comment>
<dbReference type="STRING" id="35608.A0A2U1MB25"/>
<keyword evidence="5" id="KW-0201">Cytochrome c-type biogenesis</keyword>